<dbReference type="Pfam" id="PF23477">
    <property type="entry name" value="zf_Tbcl_2"/>
    <property type="match status" value="1"/>
</dbReference>
<organism evidence="3 4">
    <name type="scientific">Candidatus Gottesmanbacteria bacterium RBG_16_38_7b</name>
    <dbReference type="NCBI Taxonomy" id="1798372"/>
    <lineage>
        <taxon>Bacteria</taxon>
        <taxon>Candidatus Gottesmaniibacteriota</taxon>
    </lineage>
</organism>
<evidence type="ECO:0000313" key="4">
    <source>
        <dbReference type="Proteomes" id="UP000177396"/>
    </source>
</evidence>
<dbReference type="Proteomes" id="UP000177396">
    <property type="component" value="Unassembled WGS sequence"/>
</dbReference>
<feature type="domain" description="CxxC-x17-CxxC" evidence="2">
    <location>
        <begin position="28"/>
        <end position="63"/>
    </location>
</feature>
<proteinExistence type="predicted"/>
<dbReference type="EMBL" id="MFJB01000024">
    <property type="protein sequence ID" value="OGG00314.1"/>
    <property type="molecule type" value="Genomic_DNA"/>
</dbReference>
<name>A0A1F5YJP9_9BACT</name>
<gene>
    <name evidence="3" type="ORF">A2153_06065</name>
</gene>
<evidence type="ECO:0000259" key="2">
    <source>
        <dbReference type="Pfam" id="PF23477"/>
    </source>
</evidence>
<feature type="region of interest" description="Disordered" evidence="1">
    <location>
        <begin position="123"/>
        <end position="169"/>
    </location>
</feature>
<dbReference type="InterPro" id="IPR026363">
    <property type="entry name" value="CxxC-x17-CxxC_dom"/>
</dbReference>
<evidence type="ECO:0000313" key="3">
    <source>
        <dbReference type="EMBL" id="OGG00314.1"/>
    </source>
</evidence>
<sequence length="169" mass="19586">MVNFNRDNRSGGRRDFRGRDFGGRGGDRQMHRTICSNCGKECEVPFKPSGDKPVYCSNCFERNNRSSDSTRFRDRNSRRSNFEDRNNRPPQNNEQFNTLNAKLDKILEMLTFNSSVNKAKTLEEEGTEMVKMPEEEKMTVDQPLQSEEPTVIPEKKTRTPKKTTPSLEK</sequence>
<comment type="caution">
    <text evidence="3">The sequence shown here is derived from an EMBL/GenBank/DDBJ whole genome shotgun (WGS) entry which is preliminary data.</text>
</comment>
<protein>
    <recommendedName>
        <fullName evidence="2">CxxC-x17-CxxC domain-containing protein</fullName>
    </recommendedName>
</protein>
<dbReference type="NCBIfam" id="TIGR04272">
    <property type="entry name" value="cxxc_cxxc_Mbark"/>
    <property type="match status" value="1"/>
</dbReference>
<evidence type="ECO:0000256" key="1">
    <source>
        <dbReference type="SAM" id="MobiDB-lite"/>
    </source>
</evidence>
<feature type="region of interest" description="Disordered" evidence="1">
    <location>
        <begin position="65"/>
        <end position="96"/>
    </location>
</feature>
<feature type="compositionally biased region" description="Basic and acidic residues" evidence="1">
    <location>
        <begin position="65"/>
        <end position="87"/>
    </location>
</feature>
<reference evidence="3 4" key="1">
    <citation type="journal article" date="2016" name="Nat. Commun.">
        <title>Thousands of microbial genomes shed light on interconnected biogeochemical processes in an aquifer system.</title>
        <authorList>
            <person name="Anantharaman K."/>
            <person name="Brown C.T."/>
            <person name="Hug L.A."/>
            <person name="Sharon I."/>
            <person name="Castelle C.J."/>
            <person name="Probst A.J."/>
            <person name="Thomas B.C."/>
            <person name="Singh A."/>
            <person name="Wilkins M.J."/>
            <person name="Karaoz U."/>
            <person name="Brodie E.L."/>
            <person name="Williams K.H."/>
            <person name="Hubbard S.S."/>
            <person name="Banfield J.F."/>
        </authorList>
    </citation>
    <scope>NUCLEOTIDE SEQUENCE [LARGE SCALE GENOMIC DNA]</scope>
</reference>
<dbReference type="AlphaFoldDB" id="A0A1F5YJP9"/>
<accession>A0A1F5YJP9</accession>
<feature type="region of interest" description="Disordered" evidence="1">
    <location>
        <begin position="1"/>
        <end position="30"/>
    </location>
</feature>